<name>A0A0F5K2Q2_9BURK</name>
<evidence type="ECO:0008006" key="5">
    <source>
        <dbReference type="Google" id="ProtNLM"/>
    </source>
</evidence>
<gene>
    <name evidence="3" type="ORF">WM40_05420</name>
</gene>
<reference evidence="3 4" key="1">
    <citation type="submission" date="2015-03" db="EMBL/GenBank/DDBJ databases">
        <title>Draft Genome Sequence of Burkholderia andropogonis type strain ICMP2807, isolated from Sorghum bicolor.</title>
        <authorList>
            <person name="Lopes-Santos L."/>
            <person name="Castro D.B."/>
            <person name="Ottoboni L.M."/>
            <person name="Park D."/>
            <person name="Weirc B.S."/>
            <person name="Destefano S.A."/>
        </authorList>
    </citation>
    <scope>NUCLEOTIDE SEQUENCE [LARGE SCALE GENOMIC DNA]</scope>
    <source>
        <strain evidence="3 4">ICMP2807</strain>
    </source>
</reference>
<comment type="caution">
    <text evidence="3">The sequence shown here is derived from an EMBL/GenBank/DDBJ whole genome shotgun (WGS) entry which is preliminary data.</text>
</comment>
<dbReference type="PATRIC" id="fig|28092.6.peg.1292"/>
<keyword evidence="2" id="KW-0812">Transmembrane</keyword>
<dbReference type="RefSeq" id="WP_046152362.1">
    <property type="nucleotide sequence ID" value="NZ_CADFGU010000008.1"/>
</dbReference>
<keyword evidence="2" id="KW-1133">Transmembrane helix</keyword>
<organism evidence="3 4">
    <name type="scientific">Robbsia andropogonis</name>
    <dbReference type="NCBI Taxonomy" id="28092"/>
    <lineage>
        <taxon>Bacteria</taxon>
        <taxon>Pseudomonadati</taxon>
        <taxon>Pseudomonadota</taxon>
        <taxon>Betaproteobacteria</taxon>
        <taxon>Burkholderiales</taxon>
        <taxon>Burkholderiaceae</taxon>
        <taxon>Robbsia</taxon>
    </lineage>
</organism>
<feature type="transmembrane region" description="Helical" evidence="2">
    <location>
        <begin position="592"/>
        <end position="613"/>
    </location>
</feature>
<evidence type="ECO:0000313" key="3">
    <source>
        <dbReference type="EMBL" id="KKB64373.1"/>
    </source>
</evidence>
<dbReference type="Pfam" id="PF10136">
    <property type="entry name" value="SpecificRecomb"/>
    <property type="match status" value="3"/>
</dbReference>
<accession>A0A0F5K2Q2</accession>
<sequence>MFRSLFRPFSFLRQWRAARHERQLFELLSHAEWDAPLAVRNQWLIDVVRWLRRTSVPKNPTGATGHGEVGGAETMAERAEREEITDTSATDASDDTVRSWPQHVRLRFLLRTLAQHPDWRRNVSRLLRATLAEGDAISMLCDTGMPTRSGFWGALTERIGASWIPPAPNTRDLSALVILMFGDDQPDRQARRMRKAAAPRFSRTWGWRGRWGRRDDPTPSRLDDAAWIDALPAELLQGLFALLHDPDADEVARVAYADALLAAMHNLCYQIGSTGLSPAVRSRLSEVRIRALPFYQLGPVMQAVEAADAHTRDKEPLAPSASGEASTVTDRGVEGDANANASSRANGMDDTRAATIHLAAAQHIAAATDARRSAQSTLLQEVNVLRALLDDCHAAITELYAHLDANGVSVEVVYQVERMRARLVRLERLLDAWLAENPLAAQASLFADLVRAVRARQSVGHLIRVNFALLARKMIESCAQTGDHYIARDRAEYRKMLWMASGGGALTMFTVYIKFFVTGAHWAPMVEGTLAALNYAISFVLMHFLHFTLATKQPAMTAPAIAARLEDTGTPEGMDAFATDVIALMRTQAAAVFGNLALVFPLCLLAQLGWAHLTHGGHLISPAKAEATLRSFSLLGPTPIYAAMTGVLLWLSGLIAGWAENWFALHRLADVLYYNRRLRTLTGERGAAHIAGFWRRNFSGIVSNLSLGMMLGIVPAVMGAFALPFEVRHVTLSTGSIAAAIGVLGPKVLHDAALWWAVAGTAIMAVLNVAVSFFLAFQMALRSRTSLPVDKVEIYRAIRRRLVRHPWSLLFPPAT</sequence>
<dbReference type="OrthoDB" id="5688397at2"/>
<proteinExistence type="predicted"/>
<feature type="transmembrane region" description="Helical" evidence="2">
    <location>
        <begin position="753"/>
        <end position="777"/>
    </location>
</feature>
<feature type="transmembrane region" description="Helical" evidence="2">
    <location>
        <begin position="640"/>
        <end position="659"/>
    </location>
</feature>
<keyword evidence="4" id="KW-1185">Reference proteome</keyword>
<feature type="transmembrane region" description="Helical" evidence="2">
    <location>
        <begin position="496"/>
        <end position="517"/>
    </location>
</feature>
<dbReference type="EMBL" id="LAQU01000004">
    <property type="protein sequence ID" value="KKB64373.1"/>
    <property type="molecule type" value="Genomic_DNA"/>
</dbReference>
<keyword evidence="2" id="KW-0472">Membrane</keyword>
<feature type="region of interest" description="Disordered" evidence="1">
    <location>
        <begin position="307"/>
        <end position="346"/>
    </location>
</feature>
<feature type="transmembrane region" description="Helical" evidence="2">
    <location>
        <begin position="705"/>
        <end position="725"/>
    </location>
</feature>
<evidence type="ECO:0000256" key="2">
    <source>
        <dbReference type="SAM" id="Phobius"/>
    </source>
</evidence>
<dbReference type="InterPro" id="IPR011385">
    <property type="entry name" value="Site-sp_rcmbase"/>
</dbReference>
<dbReference type="AlphaFoldDB" id="A0A0F5K2Q2"/>
<protein>
    <recommendedName>
        <fullName evidence="5">Recombinase</fullName>
    </recommendedName>
</protein>
<evidence type="ECO:0000313" key="4">
    <source>
        <dbReference type="Proteomes" id="UP000033618"/>
    </source>
</evidence>
<dbReference type="Proteomes" id="UP000033618">
    <property type="component" value="Unassembled WGS sequence"/>
</dbReference>
<feature type="transmembrane region" description="Helical" evidence="2">
    <location>
        <begin position="529"/>
        <end position="549"/>
    </location>
</feature>
<feature type="compositionally biased region" description="Basic and acidic residues" evidence="1">
    <location>
        <begin position="307"/>
        <end position="316"/>
    </location>
</feature>
<evidence type="ECO:0000256" key="1">
    <source>
        <dbReference type="SAM" id="MobiDB-lite"/>
    </source>
</evidence>
<dbReference type="STRING" id="28092.WM40_05420"/>